<accession>A0ABR5NED0</accession>
<organism evidence="4 5">
    <name type="scientific">Brevibacillus choshinensis</name>
    <dbReference type="NCBI Taxonomy" id="54911"/>
    <lineage>
        <taxon>Bacteria</taxon>
        <taxon>Bacillati</taxon>
        <taxon>Bacillota</taxon>
        <taxon>Bacilli</taxon>
        <taxon>Bacillales</taxon>
        <taxon>Paenibacillaceae</taxon>
        <taxon>Brevibacillus</taxon>
    </lineage>
</organism>
<gene>
    <name evidence="4" type="ORF">AN963_09360</name>
</gene>
<comment type="similarity">
    <text evidence="1">Belongs to the nitroreductase family.</text>
</comment>
<evidence type="ECO:0000313" key="5">
    <source>
        <dbReference type="Proteomes" id="UP000051063"/>
    </source>
</evidence>
<comment type="caution">
    <text evidence="4">The sequence shown here is derived from an EMBL/GenBank/DDBJ whole genome shotgun (WGS) entry which is preliminary data.</text>
</comment>
<dbReference type="PANTHER" id="PTHR43673:SF10">
    <property type="entry name" value="NADH DEHYDROGENASE_NAD(P)H NITROREDUCTASE XCC3605-RELATED"/>
    <property type="match status" value="1"/>
</dbReference>
<dbReference type="PANTHER" id="PTHR43673">
    <property type="entry name" value="NAD(P)H NITROREDUCTASE YDGI-RELATED"/>
    <property type="match status" value="1"/>
</dbReference>
<keyword evidence="5" id="KW-1185">Reference proteome</keyword>
<protein>
    <recommendedName>
        <fullName evidence="3">Nitroreductase domain-containing protein</fullName>
    </recommendedName>
</protein>
<evidence type="ECO:0000256" key="1">
    <source>
        <dbReference type="ARBA" id="ARBA00007118"/>
    </source>
</evidence>
<reference evidence="4 5" key="1">
    <citation type="submission" date="2015-09" db="EMBL/GenBank/DDBJ databases">
        <title>Genome sequencing project for genomic taxonomy and phylogenomics of Bacillus-like bacteria.</title>
        <authorList>
            <person name="Liu B."/>
            <person name="Wang J."/>
            <person name="Zhu Y."/>
            <person name="Liu G."/>
            <person name="Chen Q."/>
            <person name="Chen Z."/>
            <person name="Lan J."/>
            <person name="Che J."/>
            <person name="Ge C."/>
            <person name="Shi H."/>
            <person name="Pan Z."/>
            <person name="Liu X."/>
        </authorList>
    </citation>
    <scope>NUCLEOTIDE SEQUENCE [LARGE SCALE GENOMIC DNA]</scope>
    <source>
        <strain evidence="4 5">DSM 8552</strain>
    </source>
</reference>
<evidence type="ECO:0000313" key="4">
    <source>
        <dbReference type="EMBL" id="KQL49880.1"/>
    </source>
</evidence>
<name>A0ABR5NED0_BRECH</name>
<dbReference type="InterPro" id="IPR000415">
    <property type="entry name" value="Nitroreductase-like"/>
</dbReference>
<dbReference type="Proteomes" id="UP000051063">
    <property type="component" value="Unassembled WGS sequence"/>
</dbReference>
<dbReference type="Gene3D" id="3.40.109.10">
    <property type="entry name" value="NADH Oxidase"/>
    <property type="match status" value="1"/>
</dbReference>
<dbReference type="InterPro" id="IPR029479">
    <property type="entry name" value="Nitroreductase"/>
</dbReference>
<dbReference type="SUPFAM" id="SSF55469">
    <property type="entry name" value="FMN-dependent nitroreductase-like"/>
    <property type="match status" value="1"/>
</dbReference>
<sequence length="184" mass="20547">MSISKQGEMLPIMNMIINVRGYQSTPIPEPLIEEVFYAFTLGPSLANTQPWELMLVKGIKEREKVIAATLDPFLSPHSYGGQAWLMSAPVIAVVMIEKRRALVRLGERGEIFAIQDTFAAIQNARLTAAAHGLSTSVIREFDAHLLQKNLNLPWYVEPIAIFTVGYSDEEKEIPPRLSVAEILK</sequence>
<evidence type="ECO:0000256" key="2">
    <source>
        <dbReference type="ARBA" id="ARBA00023002"/>
    </source>
</evidence>
<keyword evidence="2" id="KW-0560">Oxidoreductase</keyword>
<feature type="domain" description="Nitroreductase" evidence="3">
    <location>
        <begin position="19"/>
        <end position="166"/>
    </location>
</feature>
<proteinExistence type="inferred from homology"/>
<evidence type="ECO:0000259" key="3">
    <source>
        <dbReference type="Pfam" id="PF00881"/>
    </source>
</evidence>
<dbReference type="Pfam" id="PF00881">
    <property type="entry name" value="Nitroreductase"/>
    <property type="match status" value="1"/>
</dbReference>
<dbReference type="EMBL" id="LJJB01000007">
    <property type="protein sequence ID" value="KQL49880.1"/>
    <property type="molecule type" value="Genomic_DNA"/>
</dbReference>